<evidence type="ECO:0000259" key="10">
    <source>
        <dbReference type="Pfam" id="PF02879"/>
    </source>
</evidence>
<evidence type="ECO:0000259" key="9">
    <source>
        <dbReference type="Pfam" id="PF02878"/>
    </source>
</evidence>
<dbReference type="Proteomes" id="UP000178385">
    <property type="component" value="Unassembled WGS sequence"/>
</dbReference>
<dbReference type="InterPro" id="IPR005845">
    <property type="entry name" value="A-D-PHexomutase_a/b/a-II"/>
</dbReference>
<dbReference type="Gene3D" id="3.40.120.10">
    <property type="entry name" value="Alpha-D-Glucose-1,6-Bisphosphate, subunit A, domain 3"/>
    <property type="match status" value="3"/>
</dbReference>
<dbReference type="Gene3D" id="3.30.310.50">
    <property type="entry name" value="Alpha-D-phosphohexomutase, C-terminal domain"/>
    <property type="match status" value="1"/>
</dbReference>
<proteinExistence type="inferred from homology"/>
<evidence type="ECO:0000259" key="11">
    <source>
        <dbReference type="Pfam" id="PF02880"/>
    </source>
</evidence>
<gene>
    <name evidence="12" type="ORF">A2840_01530</name>
</gene>
<comment type="cofactor">
    <cofactor evidence="1">
        <name>Mg(2+)</name>
        <dbReference type="ChEBI" id="CHEBI:18420"/>
    </cofactor>
</comment>
<dbReference type="InterPro" id="IPR016066">
    <property type="entry name" value="A-D-PHexomutase_CS"/>
</dbReference>
<evidence type="ECO:0000256" key="4">
    <source>
        <dbReference type="ARBA" id="ARBA00022723"/>
    </source>
</evidence>
<dbReference type="PANTHER" id="PTHR43771:SF1">
    <property type="entry name" value="PHOSPHOMANNOMUTASE"/>
    <property type="match status" value="1"/>
</dbReference>
<dbReference type="InterPro" id="IPR005841">
    <property type="entry name" value="Alpha-D-phosphohexomutase_SF"/>
</dbReference>
<dbReference type="Pfam" id="PF02878">
    <property type="entry name" value="PGM_PMM_I"/>
    <property type="match status" value="1"/>
</dbReference>
<dbReference type="PANTHER" id="PTHR43771">
    <property type="entry name" value="PHOSPHOMANNOMUTASE"/>
    <property type="match status" value="1"/>
</dbReference>
<evidence type="ECO:0000256" key="6">
    <source>
        <dbReference type="ARBA" id="ARBA00023235"/>
    </source>
</evidence>
<evidence type="ECO:0000256" key="5">
    <source>
        <dbReference type="ARBA" id="ARBA00022842"/>
    </source>
</evidence>
<evidence type="ECO:0000256" key="2">
    <source>
        <dbReference type="ARBA" id="ARBA00010231"/>
    </source>
</evidence>
<dbReference type="SUPFAM" id="SSF55957">
    <property type="entry name" value="Phosphoglucomutase, C-terminal domain"/>
    <property type="match status" value="1"/>
</dbReference>
<evidence type="ECO:0000259" key="8">
    <source>
        <dbReference type="Pfam" id="PF00408"/>
    </source>
</evidence>
<dbReference type="CDD" id="cd03089">
    <property type="entry name" value="PMM_PGM"/>
    <property type="match status" value="1"/>
</dbReference>
<feature type="domain" description="Alpha-D-phosphohexomutase alpha/beta/alpha" evidence="9">
    <location>
        <begin position="5"/>
        <end position="127"/>
    </location>
</feature>
<feature type="domain" description="Alpha-D-phosphohexomutase C-terminal" evidence="8">
    <location>
        <begin position="368"/>
        <end position="430"/>
    </location>
</feature>
<keyword evidence="4 7" id="KW-0479">Metal-binding</keyword>
<dbReference type="GO" id="GO:0000287">
    <property type="term" value="F:magnesium ion binding"/>
    <property type="evidence" value="ECO:0007669"/>
    <property type="project" value="InterPro"/>
</dbReference>
<dbReference type="SUPFAM" id="SSF53738">
    <property type="entry name" value="Phosphoglucomutase, first 3 domains"/>
    <property type="match status" value="3"/>
</dbReference>
<keyword evidence="6" id="KW-0413">Isomerase</keyword>
<accession>A0A1G1Y3I7</accession>
<dbReference type="PRINTS" id="PR00509">
    <property type="entry name" value="PGMPMM"/>
</dbReference>
<dbReference type="InterPro" id="IPR016055">
    <property type="entry name" value="A-D-PHexomutase_a/b/a-I/II/III"/>
</dbReference>
<name>A0A1G1Y3I7_9BACT</name>
<evidence type="ECO:0000256" key="1">
    <source>
        <dbReference type="ARBA" id="ARBA00001946"/>
    </source>
</evidence>
<organism evidence="12 13">
    <name type="scientific">Candidatus Buchananbacteria bacterium RIFCSPHIGHO2_01_FULL_47_11b</name>
    <dbReference type="NCBI Taxonomy" id="1797537"/>
    <lineage>
        <taxon>Bacteria</taxon>
        <taxon>Candidatus Buchananiibacteriota</taxon>
    </lineage>
</organism>
<feature type="domain" description="Alpha-D-phosphohexomutase alpha/beta/alpha" evidence="10">
    <location>
        <begin position="148"/>
        <end position="247"/>
    </location>
</feature>
<dbReference type="InterPro" id="IPR005843">
    <property type="entry name" value="A-D-PHexomutase_C"/>
</dbReference>
<feature type="domain" description="Alpha-D-phosphohexomutase alpha/beta/alpha" evidence="11">
    <location>
        <begin position="253"/>
        <end position="360"/>
    </location>
</feature>
<dbReference type="AlphaFoldDB" id="A0A1G1Y3I7"/>
<dbReference type="PROSITE" id="PS00710">
    <property type="entry name" value="PGM_PMM"/>
    <property type="match status" value="1"/>
</dbReference>
<dbReference type="Pfam" id="PF02880">
    <property type="entry name" value="PGM_PMM_III"/>
    <property type="match status" value="1"/>
</dbReference>
<dbReference type="Pfam" id="PF00408">
    <property type="entry name" value="PGM_PMM_IV"/>
    <property type="match status" value="1"/>
</dbReference>
<evidence type="ECO:0000256" key="3">
    <source>
        <dbReference type="ARBA" id="ARBA00022553"/>
    </source>
</evidence>
<dbReference type="InterPro" id="IPR005844">
    <property type="entry name" value="A-D-PHexomutase_a/b/a-I"/>
</dbReference>
<dbReference type="GO" id="GO:0016868">
    <property type="term" value="F:intramolecular phosphotransferase activity"/>
    <property type="evidence" value="ECO:0007669"/>
    <property type="project" value="InterPro"/>
</dbReference>
<dbReference type="InterPro" id="IPR036900">
    <property type="entry name" value="A-D-PHexomutase_C_sf"/>
</dbReference>
<dbReference type="GO" id="GO:0005975">
    <property type="term" value="P:carbohydrate metabolic process"/>
    <property type="evidence" value="ECO:0007669"/>
    <property type="project" value="InterPro"/>
</dbReference>
<keyword evidence="5 7" id="KW-0460">Magnesium</keyword>
<comment type="similarity">
    <text evidence="2 7">Belongs to the phosphohexose mutase family.</text>
</comment>
<dbReference type="EMBL" id="MHIG01000021">
    <property type="protein sequence ID" value="OGY46899.1"/>
    <property type="molecule type" value="Genomic_DNA"/>
</dbReference>
<comment type="caution">
    <text evidence="12">The sequence shown here is derived from an EMBL/GenBank/DDBJ whole genome shotgun (WGS) entry which is preliminary data.</text>
</comment>
<evidence type="ECO:0000313" key="13">
    <source>
        <dbReference type="Proteomes" id="UP000178385"/>
    </source>
</evidence>
<reference evidence="12 13" key="1">
    <citation type="journal article" date="2016" name="Nat. Commun.">
        <title>Thousands of microbial genomes shed light on interconnected biogeochemical processes in an aquifer system.</title>
        <authorList>
            <person name="Anantharaman K."/>
            <person name="Brown C.T."/>
            <person name="Hug L.A."/>
            <person name="Sharon I."/>
            <person name="Castelle C.J."/>
            <person name="Probst A.J."/>
            <person name="Thomas B.C."/>
            <person name="Singh A."/>
            <person name="Wilkins M.J."/>
            <person name="Karaoz U."/>
            <person name="Brodie E.L."/>
            <person name="Williams K.H."/>
            <person name="Hubbard S.S."/>
            <person name="Banfield J.F."/>
        </authorList>
    </citation>
    <scope>NUCLEOTIDE SEQUENCE [LARGE SCALE GENOMIC DNA]</scope>
</reference>
<evidence type="ECO:0000313" key="12">
    <source>
        <dbReference type="EMBL" id="OGY46899.1"/>
    </source>
</evidence>
<dbReference type="InterPro" id="IPR005846">
    <property type="entry name" value="A-D-PHexomutase_a/b/a-III"/>
</dbReference>
<dbReference type="Pfam" id="PF02879">
    <property type="entry name" value="PGM_PMM_II"/>
    <property type="match status" value="1"/>
</dbReference>
<evidence type="ECO:0000256" key="7">
    <source>
        <dbReference type="RuleBase" id="RU004326"/>
    </source>
</evidence>
<protein>
    <recommendedName>
        <fullName evidence="14">Phosphomannomutase/phosphoglucomutase</fullName>
    </recommendedName>
</protein>
<evidence type="ECO:0008006" key="14">
    <source>
        <dbReference type="Google" id="ProtNLM"/>
    </source>
</evidence>
<keyword evidence="3" id="KW-0597">Phosphoprotein</keyword>
<sequence>MIDQKIFKSYDVRGIYPEELTEEAAYAIGRAFARTVGVQEIALGSDMRISGPALREQLIAGITDEGADVVDFGLVPIDLIYFATSRLGFQAGVMITASHNPKEYNGFKMVRADALMISGEAILQAVKQLPTESSEKKGVVKQRDAWAEYIDHVLTFVDVKKIKPFRVVVDAGNGMAGKVIPQLEKYLPITVVPMNFELDGNFPAHPSNPLLPESQAGIAAEIKKQNADFGVIFDGDTDRLIFLDETGQFIQADITLLILAKEFLRREPGAGIVYNAVCSRAVPEFVEKMGGRPIRSRVGYFFVTQAMRAEKGIMGGELSSHYSFRDNSFADSGFIAFLILLQLLSQDGRPLSAIASEYQVYHKAPENNLEIADKEAVIAKVKRQYGDGKQDELDGLTVEYKDWWFNVRPSNTEPLLRVTVEAAVKELLEEKSSELTAFINRNR</sequence>